<name>A0ABY2WPQ4_9FLAO</name>
<evidence type="ECO:0000259" key="1">
    <source>
        <dbReference type="Pfam" id="PF02627"/>
    </source>
</evidence>
<evidence type="ECO:0000313" key="3">
    <source>
        <dbReference type="Proteomes" id="UP000751614"/>
    </source>
</evidence>
<dbReference type="PANTHER" id="PTHR34846">
    <property type="entry name" value="4-CARBOXYMUCONOLACTONE DECARBOXYLASE FAMILY PROTEIN (AFU_ORTHOLOGUE AFUA_6G11590)"/>
    <property type="match status" value="1"/>
</dbReference>
<reference evidence="2 3" key="1">
    <citation type="submission" date="2019-05" db="EMBL/GenBank/DDBJ databases">
        <title>Flagellimonas sp. AsT0115, sp. nov., isolated from a marine red algae, Asparagopsis taxiformis.</title>
        <authorList>
            <person name="Kim J."/>
            <person name="Jeong S.E."/>
            <person name="Jeon C.O."/>
        </authorList>
    </citation>
    <scope>NUCLEOTIDE SEQUENCE [LARGE SCALE GENOMIC DNA]</scope>
    <source>
        <strain evidence="2 3">AsT0115</strain>
    </source>
</reference>
<accession>A0ABY2WPQ4</accession>
<dbReference type="RefSeq" id="WP_138833825.1">
    <property type="nucleotide sequence ID" value="NZ_VCNI01000001.1"/>
</dbReference>
<organism evidence="2 3">
    <name type="scientific">Flagellimonas algicola</name>
    <dbReference type="NCBI Taxonomy" id="2583815"/>
    <lineage>
        <taxon>Bacteria</taxon>
        <taxon>Pseudomonadati</taxon>
        <taxon>Bacteroidota</taxon>
        <taxon>Flavobacteriia</taxon>
        <taxon>Flavobacteriales</taxon>
        <taxon>Flavobacteriaceae</taxon>
        <taxon>Flagellimonas</taxon>
    </lineage>
</organism>
<dbReference type="InterPro" id="IPR004675">
    <property type="entry name" value="AhpD_core"/>
</dbReference>
<dbReference type="Pfam" id="PF02627">
    <property type="entry name" value="CMD"/>
    <property type="match status" value="1"/>
</dbReference>
<dbReference type="EMBL" id="VCNI01000001">
    <property type="protein sequence ID" value="TMU56903.1"/>
    <property type="molecule type" value="Genomic_DNA"/>
</dbReference>
<dbReference type="InterPro" id="IPR029032">
    <property type="entry name" value="AhpD-like"/>
</dbReference>
<sequence length="146" mass="16743">METRIQIGETEPKAYQAVFGLEGYLAQSGLKKSHYKLIKIRASQINGCAFCIDMHTKEALKLGETQERLFLLDAWQDIDVFSEEEKVILQMTEEVTKIHDKGLTPETYQKAMKFFDSHYFSQIIMAIATINVWNRIAISTHMPVAV</sequence>
<dbReference type="Gene3D" id="1.20.1290.10">
    <property type="entry name" value="AhpD-like"/>
    <property type="match status" value="1"/>
</dbReference>
<comment type="caution">
    <text evidence="2">The sequence shown here is derived from an EMBL/GenBank/DDBJ whole genome shotgun (WGS) entry which is preliminary data.</text>
</comment>
<gene>
    <name evidence="2" type="ORF">FGG15_04985</name>
</gene>
<dbReference type="InterPro" id="IPR003779">
    <property type="entry name" value="CMD-like"/>
</dbReference>
<keyword evidence="3" id="KW-1185">Reference proteome</keyword>
<proteinExistence type="predicted"/>
<dbReference type="Proteomes" id="UP000751614">
    <property type="component" value="Unassembled WGS sequence"/>
</dbReference>
<dbReference type="NCBIfam" id="TIGR00778">
    <property type="entry name" value="ahpD_dom"/>
    <property type="match status" value="1"/>
</dbReference>
<evidence type="ECO:0000313" key="2">
    <source>
        <dbReference type="EMBL" id="TMU56903.1"/>
    </source>
</evidence>
<dbReference type="SUPFAM" id="SSF69118">
    <property type="entry name" value="AhpD-like"/>
    <property type="match status" value="1"/>
</dbReference>
<dbReference type="PANTHER" id="PTHR34846:SF10">
    <property type="entry name" value="CYTOPLASMIC PROTEIN"/>
    <property type="match status" value="1"/>
</dbReference>
<protein>
    <submittedName>
        <fullName evidence="2">Carboxymuconolactone decarboxylase family protein</fullName>
    </submittedName>
</protein>
<feature type="domain" description="Carboxymuconolactone decarboxylase-like" evidence="1">
    <location>
        <begin position="12"/>
        <end position="94"/>
    </location>
</feature>